<proteinExistence type="inferred from homology"/>
<dbReference type="AlphaFoldDB" id="A0A2P7S7J6"/>
<accession>A0A2P7S7J6</accession>
<comment type="similarity">
    <text evidence="2 9">Belongs to the uroporphyrinogen-III synthase family.</text>
</comment>
<protein>
    <recommendedName>
        <fullName evidence="7 9">Uroporphyrinogen-III synthase</fullName>
        <ecNumber evidence="3 9">4.2.1.75</ecNumber>
    </recommendedName>
</protein>
<evidence type="ECO:0000256" key="4">
    <source>
        <dbReference type="ARBA" id="ARBA00023239"/>
    </source>
</evidence>
<evidence type="ECO:0000256" key="1">
    <source>
        <dbReference type="ARBA" id="ARBA00004772"/>
    </source>
</evidence>
<evidence type="ECO:0000259" key="10">
    <source>
        <dbReference type="Pfam" id="PF02602"/>
    </source>
</evidence>
<evidence type="ECO:0000256" key="6">
    <source>
        <dbReference type="ARBA" id="ARBA00037589"/>
    </source>
</evidence>
<feature type="domain" description="Tetrapyrrole biosynthesis uroporphyrinogen III synthase" evidence="10">
    <location>
        <begin position="16"/>
        <end position="233"/>
    </location>
</feature>
<keyword evidence="4 9" id="KW-0456">Lyase</keyword>
<dbReference type="EC" id="4.2.1.75" evidence="3 9"/>
<dbReference type="OrthoDB" id="7163809at2"/>
<dbReference type="Pfam" id="PF02602">
    <property type="entry name" value="HEM4"/>
    <property type="match status" value="1"/>
</dbReference>
<sequence length="241" mass="25657">MAARVLVTRPEPGATRTAARLAERGFVPVRLPLTETVALPVELQSPPGDIDAVAVTSANALRHAPAGLIEALKEKKCFAVGERTAEQARALGFAAVETGDGDADALAGLVTRRVRHGARLVYLCGRVRMRGFEARLAEAGIAVHPLETYDTRTIGYERDQLAPAVGAEPIDVVLLYSAKAAGRFLELSWPPEAVRMLAAAEFLCLSQRVAERLADVSAIRIRIAAEPSEAALLRLLGPPAV</sequence>
<evidence type="ECO:0000256" key="2">
    <source>
        <dbReference type="ARBA" id="ARBA00008133"/>
    </source>
</evidence>
<dbReference type="InterPro" id="IPR039793">
    <property type="entry name" value="UROS/Hem4"/>
</dbReference>
<evidence type="ECO:0000256" key="7">
    <source>
        <dbReference type="ARBA" id="ARBA00040167"/>
    </source>
</evidence>
<dbReference type="GO" id="GO:0004852">
    <property type="term" value="F:uroporphyrinogen-III synthase activity"/>
    <property type="evidence" value="ECO:0007669"/>
    <property type="project" value="UniProtKB-UniRule"/>
</dbReference>
<evidence type="ECO:0000256" key="9">
    <source>
        <dbReference type="RuleBase" id="RU366031"/>
    </source>
</evidence>
<dbReference type="GO" id="GO:0006780">
    <property type="term" value="P:uroporphyrinogen III biosynthetic process"/>
    <property type="evidence" value="ECO:0007669"/>
    <property type="project" value="UniProtKB-UniRule"/>
</dbReference>
<evidence type="ECO:0000313" key="11">
    <source>
        <dbReference type="EMBL" id="PSJ58448.1"/>
    </source>
</evidence>
<dbReference type="InterPro" id="IPR003754">
    <property type="entry name" value="4pyrrol_synth_uPrphyn_synth"/>
</dbReference>
<organism evidence="11 12">
    <name type="scientific">Kumtagia ephedrae</name>
    <dbReference type="NCBI Taxonomy" id="2116701"/>
    <lineage>
        <taxon>Bacteria</taxon>
        <taxon>Pseudomonadati</taxon>
        <taxon>Pseudomonadota</taxon>
        <taxon>Alphaproteobacteria</taxon>
        <taxon>Hyphomicrobiales</taxon>
        <taxon>Phyllobacteriaceae</taxon>
        <taxon>Kumtagia</taxon>
    </lineage>
</organism>
<gene>
    <name evidence="11" type="ORF">C7I84_15940</name>
</gene>
<comment type="pathway">
    <text evidence="1 9">Porphyrin-containing compound metabolism; protoporphyrin-IX biosynthesis; coproporphyrinogen-III from 5-aminolevulinate: step 3/4.</text>
</comment>
<dbReference type="NCBIfam" id="NF006621">
    <property type="entry name" value="PRK09189.1"/>
    <property type="match status" value="1"/>
</dbReference>
<dbReference type="GO" id="GO:0006782">
    <property type="term" value="P:protoporphyrinogen IX biosynthetic process"/>
    <property type="evidence" value="ECO:0007669"/>
    <property type="project" value="UniProtKB-UniRule"/>
</dbReference>
<dbReference type="SUPFAM" id="SSF69618">
    <property type="entry name" value="HemD-like"/>
    <property type="match status" value="1"/>
</dbReference>
<dbReference type="Proteomes" id="UP000241229">
    <property type="component" value="Unassembled WGS sequence"/>
</dbReference>
<evidence type="ECO:0000256" key="8">
    <source>
        <dbReference type="ARBA" id="ARBA00048617"/>
    </source>
</evidence>
<dbReference type="Gene3D" id="3.40.50.10090">
    <property type="match status" value="2"/>
</dbReference>
<keyword evidence="5 9" id="KW-0627">Porphyrin biosynthesis</keyword>
<dbReference type="InterPro" id="IPR036108">
    <property type="entry name" value="4pyrrol_syn_uPrphyn_synt_sf"/>
</dbReference>
<comment type="caution">
    <text evidence="11">The sequence shown here is derived from an EMBL/GenBank/DDBJ whole genome shotgun (WGS) entry which is preliminary data.</text>
</comment>
<dbReference type="RefSeq" id="WP_106773187.1">
    <property type="nucleotide sequence ID" value="NZ_PXYK01000014.1"/>
</dbReference>
<evidence type="ECO:0000256" key="5">
    <source>
        <dbReference type="ARBA" id="ARBA00023244"/>
    </source>
</evidence>
<name>A0A2P7S7J6_9HYPH</name>
<dbReference type="EMBL" id="PXYK01000014">
    <property type="protein sequence ID" value="PSJ58448.1"/>
    <property type="molecule type" value="Genomic_DNA"/>
</dbReference>
<evidence type="ECO:0000256" key="3">
    <source>
        <dbReference type="ARBA" id="ARBA00013109"/>
    </source>
</evidence>
<evidence type="ECO:0000313" key="12">
    <source>
        <dbReference type="Proteomes" id="UP000241229"/>
    </source>
</evidence>
<keyword evidence="12" id="KW-1185">Reference proteome</keyword>
<dbReference type="PANTHER" id="PTHR38042">
    <property type="entry name" value="UROPORPHYRINOGEN-III SYNTHASE, CHLOROPLASTIC"/>
    <property type="match status" value="1"/>
</dbReference>
<dbReference type="UniPathway" id="UPA00251">
    <property type="reaction ID" value="UER00320"/>
</dbReference>
<reference evidence="11 12" key="1">
    <citation type="submission" date="2018-03" db="EMBL/GenBank/DDBJ databases">
        <title>The draft genome of Mesorhizobium sp. 6GN-30.</title>
        <authorList>
            <person name="Liu L."/>
            <person name="Li L."/>
            <person name="Wang T."/>
            <person name="Zhang X."/>
            <person name="Liang L."/>
        </authorList>
    </citation>
    <scope>NUCLEOTIDE SEQUENCE [LARGE SCALE GENOMIC DNA]</scope>
    <source>
        <strain evidence="11 12">6GN30</strain>
    </source>
</reference>
<dbReference type="CDD" id="cd06578">
    <property type="entry name" value="HemD"/>
    <property type="match status" value="1"/>
</dbReference>
<dbReference type="PANTHER" id="PTHR38042:SF1">
    <property type="entry name" value="UROPORPHYRINOGEN-III SYNTHASE, CHLOROPLASTIC"/>
    <property type="match status" value="1"/>
</dbReference>
<comment type="function">
    <text evidence="6 9">Catalyzes cyclization of the linear tetrapyrrole, hydroxymethylbilane, to the macrocyclic uroporphyrinogen III.</text>
</comment>
<comment type="catalytic activity">
    <reaction evidence="8 9">
        <text>hydroxymethylbilane = uroporphyrinogen III + H2O</text>
        <dbReference type="Rhea" id="RHEA:18965"/>
        <dbReference type="ChEBI" id="CHEBI:15377"/>
        <dbReference type="ChEBI" id="CHEBI:57308"/>
        <dbReference type="ChEBI" id="CHEBI:57845"/>
        <dbReference type="EC" id="4.2.1.75"/>
    </reaction>
</comment>